<feature type="compositionally biased region" description="Basic and acidic residues" evidence="6">
    <location>
        <begin position="52"/>
        <end position="90"/>
    </location>
</feature>
<dbReference type="InterPro" id="IPR003879">
    <property type="entry name" value="Butyrophylin_SPRY"/>
</dbReference>
<evidence type="ECO:0000256" key="6">
    <source>
        <dbReference type="SAM" id="MobiDB-lite"/>
    </source>
</evidence>
<accession>A0A437CAV6</accession>
<evidence type="ECO:0000256" key="2">
    <source>
        <dbReference type="ARBA" id="ARBA00022771"/>
    </source>
</evidence>
<dbReference type="SMART" id="SM00336">
    <property type="entry name" value="BBOX"/>
    <property type="match status" value="2"/>
</dbReference>
<evidence type="ECO:0008006" key="11">
    <source>
        <dbReference type="Google" id="ProtNLM"/>
    </source>
</evidence>
<dbReference type="InterPro" id="IPR006574">
    <property type="entry name" value="PRY"/>
</dbReference>
<dbReference type="SUPFAM" id="SSF57845">
    <property type="entry name" value="B-box zinc-binding domain"/>
    <property type="match status" value="1"/>
</dbReference>
<feature type="domain" description="B box-type" evidence="7">
    <location>
        <begin position="150"/>
        <end position="190"/>
    </location>
</feature>
<keyword evidence="3" id="KW-0862">Zinc</keyword>
<gene>
    <name evidence="9" type="ORF">OJAV_G00193220</name>
</gene>
<dbReference type="Pfam" id="PF13765">
    <property type="entry name" value="PRY"/>
    <property type="match status" value="1"/>
</dbReference>
<evidence type="ECO:0000259" key="7">
    <source>
        <dbReference type="PROSITE" id="PS50119"/>
    </source>
</evidence>
<dbReference type="InterPro" id="IPR000315">
    <property type="entry name" value="Znf_B-box"/>
</dbReference>
<protein>
    <recommendedName>
        <fullName evidence="11">B box-type domain-containing protein</fullName>
    </recommendedName>
</protein>
<dbReference type="GO" id="GO:0008270">
    <property type="term" value="F:zinc ion binding"/>
    <property type="evidence" value="ECO:0007669"/>
    <property type="project" value="UniProtKB-KW"/>
</dbReference>
<dbReference type="SUPFAM" id="SSF49899">
    <property type="entry name" value="Concanavalin A-like lectins/glucanases"/>
    <property type="match status" value="1"/>
</dbReference>
<dbReference type="InterPro" id="IPR013320">
    <property type="entry name" value="ConA-like_dom_sf"/>
</dbReference>
<dbReference type="PROSITE" id="PS50188">
    <property type="entry name" value="B302_SPRY"/>
    <property type="match status" value="1"/>
</dbReference>
<sequence length="539" mass="61331">MADTEKVKTISKQQPAAGGDADTESPVKPEPKLRHVNPGPADLNKTAQVPEIKSDEKQSQEPEVPEEPKIHEDLKESEDPRKPNEEKTEEEKEEPLGPDDVVCDSCIESPRRAVKSCLTCLVSYCDAHLRPHLENPKFQNHRLLEPLRDIERRTCESHKWPLDLFCSADTSCICKDCVPEDHRGHNITPVVEARRRIEAKLKEKSADMVQTMTTAENAINKLQVNTVSIEQSVTEVQEVIEAQFRELEAVVEKAKREVKEFLEAEEKQALRQAEGIRVHLEQRCKELKKAQEQMEKLSRHKNDVDFLQEYADWKKEAPDYSLPGVYIGLMDSLKIFSRVIADSTKKICDMLESSYIKKVKDTCNEEEMVIQTTVKTIVATQHSKSIPDPKTRADFLKYASVLSFDPDTAHTFLRLTEENKKVTNTTPLQHPYPDLPDRFEHCRQVLAAESFYLNRHYFEADISGEGTHIGLTYKSIDRKGNESSSCITGNDFLLVHPVERTDLFCLALQRGDPTECGEVHSCWGLFGLHTRPAGFLWSG</sequence>
<dbReference type="InterPro" id="IPR043136">
    <property type="entry name" value="B30.2/SPRY_sf"/>
</dbReference>
<feature type="coiled-coil region" evidence="5">
    <location>
        <begin position="237"/>
        <end position="300"/>
    </location>
</feature>
<name>A0A437CAV6_ORYJA</name>
<evidence type="ECO:0000256" key="1">
    <source>
        <dbReference type="ARBA" id="ARBA00022723"/>
    </source>
</evidence>
<dbReference type="Gene3D" id="3.30.160.60">
    <property type="entry name" value="Classic Zinc Finger"/>
    <property type="match status" value="1"/>
</dbReference>
<keyword evidence="5" id="KW-0175">Coiled coil</keyword>
<dbReference type="Gene3D" id="2.60.120.920">
    <property type="match status" value="1"/>
</dbReference>
<evidence type="ECO:0000313" key="9">
    <source>
        <dbReference type="EMBL" id="RVE59866.1"/>
    </source>
</evidence>
<dbReference type="Gene3D" id="4.10.830.40">
    <property type="match status" value="1"/>
</dbReference>
<dbReference type="Pfam" id="PF00643">
    <property type="entry name" value="zf-B_box"/>
    <property type="match status" value="1"/>
</dbReference>
<dbReference type="Proteomes" id="UP000283210">
    <property type="component" value="Chromosome 19"/>
</dbReference>
<dbReference type="OrthoDB" id="6270329at2759"/>
<evidence type="ECO:0000256" key="5">
    <source>
        <dbReference type="SAM" id="Coils"/>
    </source>
</evidence>
<dbReference type="EMBL" id="CM012455">
    <property type="protein sequence ID" value="RVE59866.1"/>
    <property type="molecule type" value="Genomic_DNA"/>
</dbReference>
<keyword evidence="2 4" id="KW-0863">Zinc-finger</keyword>
<dbReference type="AlphaFoldDB" id="A0A437CAV6"/>
<dbReference type="PANTHER" id="PTHR25465">
    <property type="entry name" value="B-BOX DOMAIN CONTAINING"/>
    <property type="match status" value="1"/>
</dbReference>
<dbReference type="SMART" id="SM00589">
    <property type="entry name" value="PRY"/>
    <property type="match status" value="1"/>
</dbReference>
<organism evidence="9 10">
    <name type="scientific">Oryzias javanicus</name>
    <name type="common">Javanese ricefish</name>
    <name type="synonym">Aplocheilus javanicus</name>
    <dbReference type="NCBI Taxonomy" id="123683"/>
    <lineage>
        <taxon>Eukaryota</taxon>
        <taxon>Metazoa</taxon>
        <taxon>Chordata</taxon>
        <taxon>Craniata</taxon>
        <taxon>Vertebrata</taxon>
        <taxon>Euteleostomi</taxon>
        <taxon>Actinopterygii</taxon>
        <taxon>Neopterygii</taxon>
        <taxon>Teleostei</taxon>
        <taxon>Neoteleostei</taxon>
        <taxon>Acanthomorphata</taxon>
        <taxon>Ovalentaria</taxon>
        <taxon>Atherinomorphae</taxon>
        <taxon>Beloniformes</taxon>
        <taxon>Adrianichthyidae</taxon>
        <taxon>Oryziinae</taxon>
        <taxon>Oryzias</taxon>
    </lineage>
</organism>
<proteinExistence type="predicted"/>
<dbReference type="CDD" id="cd19769">
    <property type="entry name" value="Bbox2_TRIM16-like"/>
    <property type="match status" value="1"/>
</dbReference>
<dbReference type="GO" id="GO:0005737">
    <property type="term" value="C:cytoplasm"/>
    <property type="evidence" value="ECO:0007669"/>
    <property type="project" value="UniProtKB-ARBA"/>
</dbReference>
<dbReference type="InterPro" id="IPR051051">
    <property type="entry name" value="E3_ubiq-ligase_TRIM/RNF"/>
</dbReference>
<dbReference type="InterPro" id="IPR058030">
    <property type="entry name" value="TRIM8/14/16/25/29/45/65_CC"/>
</dbReference>
<feature type="region of interest" description="Disordered" evidence="6">
    <location>
        <begin position="1"/>
        <end position="101"/>
    </location>
</feature>
<reference evidence="9 10" key="2">
    <citation type="submission" date="2019-01" db="EMBL/GenBank/DDBJ databases">
        <title>A chromosome length genome reference of the Java medaka (oryzias javanicus).</title>
        <authorList>
            <person name="Herpin A."/>
            <person name="Takehana Y."/>
            <person name="Naruse K."/>
            <person name="Ansai S."/>
            <person name="Kawaguchi M."/>
        </authorList>
    </citation>
    <scope>NUCLEOTIDE SEQUENCE [LARGE SCALE GENOMIC DNA]</scope>
    <source>
        <strain evidence="9">RS831</strain>
        <tissue evidence="9">Whole body</tissue>
    </source>
</reference>
<dbReference type="PRINTS" id="PR01407">
    <property type="entry name" value="BUTYPHLNCDUF"/>
</dbReference>
<keyword evidence="1" id="KW-0479">Metal-binding</keyword>
<feature type="domain" description="B30.2/SPRY" evidence="8">
    <location>
        <begin position="382"/>
        <end position="539"/>
    </location>
</feature>
<evidence type="ECO:0000256" key="4">
    <source>
        <dbReference type="PROSITE-ProRule" id="PRU00024"/>
    </source>
</evidence>
<evidence type="ECO:0000256" key="3">
    <source>
        <dbReference type="ARBA" id="ARBA00022833"/>
    </source>
</evidence>
<keyword evidence="10" id="KW-1185">Reference proteome</keyword>
<evidence type="ECO:0000259" key="8">
    <source>
        <dbReference type="PROSITE" id="PS50188"/>
    </source>
</evidence>
<dbReference type="Pfam" id="PF25600">
    <property type="entry name" value="TRIM_CC"/>
    <property type="match status" value="1"/>
</dbReference>
<dbReference type="PANTHER" id="PTHR25465:SF10">
    <property type="entry name" value="TRIPARTITE MOTIF-CONTAINING PROTEIN 16-RELATED"/>
    <property type="match status" value="1"/>
</dbReference>
<reference evidence="9 10" key="1">
    <citation type="submission" date="2018-11" db="EMBL/GenBank/DDBJ databases">
        <authorList>
            <person name="Lopez-Roques C."/>
            <person name="Donnadieu C."/>
            <person name="Bouchez O."/>
            <person name="Klopp C."/>
            <person name="Cabau C."/>
            <person name="Zahm M."/>
        </authorList>
    </citation>
    <scope>NUCLEOTIDE SEQUENCE [LARGE SCALE GENOMIC DNA]</scope>
    <source>
        <strain evidence="9">RS831</strain>
        <tissue evidence="9">Whole body</tissue>
    </source>
</reference>
<evidence type="ECO:0000313" key="10">
    <source>
        <dbReference type="Proteomes" id="UP000283210"/>
    </source>
</evidence>
<dbReference type="InterPro" id="IPR001870">
    <property type="entry name" value="B30.2/SPRY"/>
</dbReference>
<dbReference type="PROSITE" id="PS50119">
    <property type="entry name" value="ZF_BBOX"/>
    <property type="match status" value="1"/>
</dbReference>